<gene>
    <name evidence="1" type="ORF">PQG89_14685</name>
</gene>
<dbReference type="Pfam" id="PF16435">
    <property type="entry name" value="DUF5032"/>
    <property type="match status" value="1"/>
</dbReference>
<proteinExistence type="predicted"/>
<dbReference type="AlphaFoldDB" id="A0AAW6IAL6"/>
<sequence length="293" mass="33468">MKKFLSMLLVAVGLVSCGDDDKPYIPELNKLTSVTCTKNGNAFFNADITYDQDKQINRIILTTEGNQFTDNYIIVDKTISVSGVKMVDGSPTNPFVHTVYTLSGNMIAAKEEKAENEYINNAVYTQTESSYTYSSNWLKSVSKVIRHANKDGSYREIFVGEVDRYSWENGNVVYYAELPHKEITYEYDSQLRPANFPLRVVNSFQPVGFDMVSPINFMYGKMNQNLPTRAYWYYISGAADIRAEYTFRYTLTGDYITGMTIEENIKPDLETGDPAENNTYEYAFVYNFVAEQK</sequence>
<organism evidence="1 2">
    <name type="scientific">Parabacteroides johnsonii</name>
    <dbReference type="NCBI Taxonomy" id="387661"/>
    <lineage>
        <taxon>Bacteria</taxon>
        <taxon>Pseudomonadati</taxon>
        <taxon>Bacteroidota</taxon>
        <taxon>Bacteroidia</taxon>
        <taxon>Bacteroidales</taxon>
        <taxon>Tannerellaceae</taxon>
        <taxon>Parabacteroides</taxon>
    </lineage>
</organism>
<accession>A0AAW6IAL6</accession>
<dbReference type="EMBL" id="JAQPYX010000133">
    <property type="protein sequence ID" value="MDC7150646.1"/>
    <property type="molecule type" value="Genomic_DNA"/>
</dbReference>
<name>A0AAW6IAL6_9BACT</name>
<comment type="caution">
    <text evidence="1">The sequence shown here is derived from an EMBL/GenBank/DDBJ whole genome shotgun (WGS) entry which is preliminary data.</text>
</comment>
<evidence type="ECO:0000313" key="1">
    <source>
        <dbReference type="EMBL" id="MDC7150646.1"/>
    </source>
</evidence>
<reference evidence="1" key="1">
    <citation type="submission" date="2023-01" db="EMBL/GenBank/DDBJ databases">
        <title>Exploring GABA producing Bacteroides strains toward improving mental health.</title>
        <authorList>
            <person name="Yousuf B."/>
            <person name="Bouhlel N.E."/>
            <person name="Mottawea W."/>
            <person name="Hammami R."/>
        </authorList>
    </citation>
    <scope>NUCLEOTIDE SEQUENCE</scope>
    <source>
        <strain evidence="1">UO.H1047</strain>
    </source>
</reference>
<evidence type="ECO:0000313" key="2">
    <source>
        <dbReference type="Proteomes" id="UP001213646"/>
    </source>
</evidence>
<dbReference type="Proteomes" id="UP001213646">
    <property type="component" value="Unassembled WGS sequence"/>
</dbReference>
<dbReference type="PROSITE" id="PS51257">
    <property type="entry name" value="PROKAR_LIPOPROTEIN"/>
    <property type="match status" value="1"/>
</dbReference>
<protein>
    <submittedName>
        <fullName evidence="1">DUF5032 domain-containing protein</fullName>
    </submittedName>
</protein>
<dbReference type="RefSeq" id="WP_195485532.1">
    <property type="nucleotide sequence ID" value="NZ_CALEGY010000104.1"/>
</dbReference>
<dbReference type="InterPro" id="IPR032213">
    <property type="entry name" value="DUF5032"/>
</dbReference>